<dbReference type="Proteomes" id="UP001243009">
    <property type="component" value="Unassembled WGS sequence"/>
</dbReference>
<dbReference type="InterPro" id="IPR011990">
    <property type="entry name" value="TPR-like_helical_dom_sf"/>
</dbReference>
<organism evidence="3 4">
    <name type="scientific">Paracraurococcus lichenis</name>
    <dbReference type="NCBI Taxonomy" id="3064888"/>
    <lineage>
        <taxon>Bacteria</taxon>
        <taxon>Pseudomonadati</taxon>
        <taxon>Pseudomonadota</taxon>
        <taxon>Alphaproteobacteria</taxon>
        <taxon>Acetobacterales</taxon>
        <taxon>Roseomonadaceae</taxon>
        <taxon>Paracraurococcus</taxon>
    </lineage>
</organism>
<protein>
    <submittedName>
        <fullName evidence="3">SEL1-like repeat protein</fullName>
    </submittedName>
</protein>
<evidence type="ECO:0000313" key="3">
    <source>
        <dbReference type="EMBL" id="MDO9714237.1"/>
    </source>
</evidence>
<feature type="region of interest" description="Disordered" evidence="1">
    <location>
        <begin position="281"/>
        <end position="345"/>
    </location>
</feature>
<dbReference type="PANTHER" id="PTHR45011">
    <property type="entry name" value="DAP3-BINDING CELL DEATH ENHANCER 1"/>
    <property type="match status" value="1"/>
</dbReference>
<gene>
    <name evidence="3" type="ORF">Q7A36_38450</name>
</gene>
<dbReference type="Gene3D" id="3.40.50.1460">
    <property type="match status" value="1"/>
</dbReference>
<evidence type="ECO:0000256" key="1">
    <source>
        <dbReference type="SAM" id="MobiDB-lite"/>
    </source>
</evidence>
<evidence type="ECO:0000313" key="4">
    <source>
        <dbReference type="Proteomes" id="UP001243009"/>
    </source>
</evidence>
<name>A0ABT9EDR4_9PROT</name>
<proteinExistence type="predicted"/>
<sequence length="732" mass="77718">MSGAGAARPRLLDPTSTAAVILGAHDWTEAGLGRAPSFLRSARGIVAYLYDASGLGIDPELVLDLFDDPTDAGGQLARVRDTLDALLRERRAAGRPVSDVLVYYVGHGFTDDQGHLSLLVRRSRRGLEAETGIKAPDLAHTLRLAAPQQRRSVILDCCFSEAAAKAFFGMASDLNQQVAATAAKDLRDDQPARGTLLLCSSPTSEVSMGAPNAEHTLFTGAVLNVLRRGAEGFPPVLSFADLRDTVFEQMVVSFGANAPRPALHQVNAAYGDLTRVPAFPNRAPAHVGAPSPEPPALSESAPVRIQSQPEGTAPPPLSSIADRPESETSIKQSANLPPPHIPRASNLRRKGQWLGVGMCIIALIGISVFVVNQQEASKNPSYRNDIKESPQTPDPYSLAQQRVAAGDNNGAARLFRLAADQGDARGQVSLAHFYEEGRGGLPKDDTQAARLYKLAADQGDASAQVSLGIFYEEGRGGLPKDDAQAARLYKLAADQGDASAQVSLGIFYEEGRGGLPKDDAQAARLYKLAADQGDASAQVNLGRFYEVGRGGVSKDGAQAARLYKLAADQGDASAQVNLGILYEEGRGLLKDDAQAARLYKLAADQGDASAQVSLGIFYEEGRGGLPKDDVQAARLYKLAADQGDASAQVNLGRFYEGGRGGLPKDDAQAARLYKLAADQGNTYAQVDLGILYEQGRGGLQQDSVAATRLYQQAARSGNTIAKQRLTQLGKRW</sequence>
<dbReference type="SMART" id="SM00671">
    <property type="entry name" value="SEL1"/>
    <property type="match status" value="8"/>
</dbReference>
<dbReference type="InterPro" id="IPR052748">
    <property type="entry name" value="ISR_Activator"/>
</dbReference>
<accession>A0ABT9EDR4</accession>
<keyword evidence="4" id="KW-1185">Reference proteome</keyword>
<dbReference type="PANTHER" id="PTHR45011:SF1">
    <property type="entry name" value="DAP3-BINDING CELL DEATH ENHANCER 1"/>
    <property type="match status" value="1"/>
</dbReference>
<dbReference type="EMBL" id="JAUTWS010000191">
    <property type="protein sequence ID" value="MDO9714237.1"/>
    <property type="molecule type" value="Genomic_DNA"/>
</dbReference>
<dbReference type="RefSeq" id="WP_305109074.1">
    <property type="nucleotide sequence ID" value="NZ_JAUTWS010000191.1"/>
</dbReference>
<dbReference type="Pfam" id="PF08238">
    <property type="entry name" value="Sel1"/>
    <property type="match status" value="9"/>
</dbReference>
<dbReference type="InterPro" id="IPR011600">
    <property type="entry name" value="Pept_C14_caspase"/>
</dbReference>
<reference evidence="3 4" key="1">
    <citation type="submission" date="2023-08" db="EMBL/GenBank/DDBJ databases">
        <title>The draft genome sequence of Paracraurococcus sp. LOR1-02.</title>
        <authorList>
            <person name="Kingkaew E."/>
            <person name="Tanasupawat S."/>
        </authorList>
    </citation>
    <scope>NUCLEOTIDE SEQUENCE [LARGE SCALE GENOMIC DNA]</scope>
    <source>
        <strain evidence="3 4">LOR1-02</strain>
    </source>
</reference>
<dbReference type="Pfam" id="PF00656">
    <property type="entry name" value="Peptidase_C14"/>
    <property type="match status" value="1"/>
</dbReference>
<dbReference type="Gene3D" id="1.25.40.10">
    <property type="entry name" value="Tetratricopeptide repeat domain"/>
    <property type="match status" value="2"/>
</dbReference>
<comment type="caution">
    <text evidence="3">The sequence shown here is derived from an EMBL/GenBank/DDBJ whole genome shotgun (WGS) entry which is preliminary data.</text>
</comment>
<feature type="domain" description="Peptidase C14 caspase" evidence="2">
    <location>
        <begin position="79"/>
        <end position="233"/>
    </location>
</feature>
<evidence type="ECO:0000259" key="2">
    <source>
        <dbReference type="Pfam" id="PF00656"/>
    </source>
</evidence>
<dbReference type="InterPro" id="IPR006597">
    <property type="entry name" value="Sel1-like"/>
</dbReference>
<dbReference type="SUPFAM" id="SSF81901">
    <property type="entry name" value="HCP-like"/>
    <property type="match status" value="2"/>
</dbReference>